<comment type="cofactor">
    <cofactor evidence="11">
        <name>Mg(2+)</name>
        <dbReference type="ChEBI" id="CHEBI:18420"/>
    </cofactor>
    <cofactor evidence="11">
        <name>Mn(2+)</name>
        <dbReference type="ChEBI" id="CHEBI:29035"/>
    </cofactor>
</comment>
<comment type="caution">
    <text evidence="14">The sequence shown here is derived from an EMBL/GenBank/DDBJ whole genome shotgun (WGS) entry which is preliminary data.</text>
</comment>
<dbReference type="AlphaFoldDB" id="A0A7K4HQJ7"/>
<dbReference type="Pfam" id="PF01896">
    <property type="entry name" value="DNA_primase_S"/>
    <property type="match status" value="1"/>
</dbReference>
<evidence type="ECO:0000256" key="9">
    <source>
        <dbReference type="ARBA" id="ARBA00023163"/>
    </source>
</evidence>
<evidence type="ECO:0000313" key="15">
    <source>
        <dbReference type="Proteomes" id="UP000570823"/>
    </source>
</evidence>
<sequence>MKPATLEFVRQRFRSYYRDSYLAAPPSLPQREWGFIFFDQKPEMRMRRHLGFGSREECHEYIRSMAPAHAYYSTAYYANPGAGTMGEKGWSGADLIFDIDADHLFTSMKGITYDVMLGRAKDETEKLVAMLTGELGFSPKTITTVFSGGRGYHVHVRDHRVLAWGSGERREIVDYLCGTGMEPQLLFDTGDNSGWQGRFAGALEEYARTLLADGRGAAEKRLCAMDGIGKKYAGRFLSALEAADEDLKAGKVPRAVLSSPALRTLLSPEGGELLQKIKERGAAVDEPVTTDIKRLIRMPTSLHGGSGLRVVEVPLRDLASFDPLEDAVVFGDREVRVDAAFDLSVPMLGNVHAIRKGQNLIPEAVAVYLCCRGIADYGGSA</sequence>
<organism evidence="14 15">
    <name type="scientific">Methanofollis tationis</name>
    <dbReference type="NCBI Taxonomy" id="81417"/>
    <lineage>
        <taxon>Archaea</taxon>
        <taxon>Methanobacteriati</taxon>
        <taxon>Methanobacteriota</taxon>
        <taxon>Stenosarchaea group</taxon>
        <taxon>Methanomicrobia</taxon>
        <taxon>Methanomicrobiales</taxon>
        <taxon>Methanomicrobiaceae</taxon>
        <taxon>Methanofollis</taxon>
    </lineage>
</organism>
<dbReference type="InterPro" id="IPR002755">
    <property type="entry name" value="DNA_primase_S"/>
</dbReference>
<dbReference type="GO" id="GO:1990077">
    <property type="term" value="C:primosome complex"/>
    <property type="evidence" value="ECO:0007669"/>
    <property type="project" value="UniProtKB-KW"/>
</dbReference>
<comment type="function">
    <text evidence="13">RNA polymerase that catalyzes the synthesis of short RNA molecules used as primers for DNA polymerase during DNA replication.</text>
</comment>
<dbReference type="PANTHER" id="PTHR10536">
    <property type="entry name" value="DNA PRIMASE SMALL SUBUNIT"/>
    <property type="match status" value="1"/>
</dbReference>
<dbReference type="Proteomes" id="UP000570823">
    <property type="component" value="Unassembled WGS sequence"/>
</dbReference>
<comment type="similarity">
    <text evidence="1 11 12">Belongs to the eukaryotic-type primase small subunit family.</text>
</comment>
<feature type="active site" evidence="11">
    <location>
        <position position="98"/>
    </location>
</feature>
<comment type="subunit">
    <text evidence="11">Heterodimer of a small subunit (PriS) and a large subunit (PriL).</text>
</comment>
<dbReference type="EMBL" id="JABXWR010000001">
    <property type="protein sequence ID" value="NVO67526.1"/>
    <property type="molecule type" value="Genomic_DNA"/>
</dbReference>
<keyword evidence="6 11" id="KW-0235">DNA replication</keyword>
<keyword evidence="15" id="KW-1185">Reference proteome</keyword>
<evidence type="ECO:0000256" key="13">
    <source>
        <dbReference type="RuleBase" id="RU004224"/>
    </source>
</evidence>
<feature type="active site" evidence="11">
    <location>
        <position position="100"/>
    </location>
</feature>
<evidence type="ECO:0000256" key="5">
    <source>
        <dbReference type="ARBA" id="ARBA00022695"/>
    </source>
</evidence>
<evidence type="ECO:0000256" key="12">
    <source>
        <dbReference type="RuleBase" id="RU003514"/>
    </source>
</evidence>
<dbReference type="HAMAP" id="MF_00700">
    <property type="entry name" value="DNA_primase_sml_arc"/>
    <property type="match status" value="1"/>
</dbReference>
<dbReference type="InterPro" id="IPR014052">
    <property type="entry name" value="DNA_primase_ssu_euk/arc"/>
</dbReference>
<reference evidence="14 15" key="1">
    <citation type="submission" date="2020-06" db="EMBL/GenBank/DDBJ databases">
        <title>Methanofollis fontis sp. nov., a methanogen isolated from marine sediments near a cold seep at Four-Way Closure Ridge offshore southwestern Taiwan.</title>
        <authorList>
            <person name="Chen S.-C."/>
            <person name="Teng N.-H."/>
            <person name="Lin Y.-S."/>
            <person name="Lai M.-C."/>
            <person name="Chen H.-H."/>
            <person name="Wang C.-C."/>
        </authorList>
    </citation>
    <scope>NUCLEOTIDE SEQUENCE [LARGE SCALE GENOMIC DNA]</scope>
    <source>
        <strain evidence="14 15">DSM 2702</strain>
    </source>
</reference>
<evidence type="ECO:0000256" key="2">
    <source>
        <dbReference type="ARBA" id="ARBA00022478"/>
    </source>
</evidence>
<evidence type="ECO:0000256" key="6">
    <source>
        <dbReference type="ARBA" id="ARBA00022705"/>
    </source>
</evidence>
<dbReference type="GO" id="GO:0006269">
    <property type="term" value="P:DNA replication, synthesis of primer"/>
    <property type="evidence" value="ECO:0007669"/>
    <property type="project" value="UniProtKB-UniRule"/>
</dbReference>
<comment type="function">
    <text evidence="11">Catalytic subunit of DNA primase, an RNA polymerase that catalyzes the synthesis of short RNA molecules used as primers for DNA polymerase during DNA replication. The small subunit contains the primase catalytic core and has DNA synthesis activity on its own. Binding to the large subunit stabilizes and modulates the activity, increasing the rate of DNA synthesis while decreasing the length of the DNA fragments, and conferring RNA synthesis capability. The DNA polymerase activity may enable DNA primase to also catalyze primer extension after primer synthesis. May also play a role in DNA repair.</text>
</comment>
<keyword evidence="2 11" id="KW-0240">DNA-directed RNA polymerase</keyword>
<dbReference type="GO" id="GO:0000428">
    <property type="term" value="C:DNA-directed RNA polymerase complex"/>
    <property type="evidence" value="ECO:0007669"/>
    <property type="project" value="UniProtKB-KW"/>
</dbReference>
<evidence type="ECO:0000256" key="4">
    <source>
        <dbReference type="ARBA" id="ARBA00022679"/>
    </source>
</evidence>
<dbReference type="OrthoDB" id="31125at2157"/>
<keyword evidence="9 11" id="KW-0804">Transcription</keyword>
<dbReference type="EC" id="2.7.7.-" evidence="11"/>
<dbReference type="NCBIfam" id="TIGR00335">
    <property type="entry name" value="primase_sml"/>
    <property type="match status" value="1"/>
</dbReference>
<dbReference type="CDD" id="cd04860">
    <property type="entry name" value="AE_Prim_S"/>
    <property type="match status" value="1"/>
</dbReference>
<feature type="active site" evidence="11">
    <location>
        <position position="285"/>
    </location>
</feature>
<keyword evidence="8 11" id="KW-0460">Magnesium</keyword>
<name>A0A7K4HQJ7_9EURY</name>
<evidence type="ECO:0000256" key="10">
    <source>
        <dbReference type="ARBA" id="ARBA00023211"/>
    </source>
</evidence>
<keyword evidence="10 11" id="KW-0464">Manganese</keyword>
<protein>
    <recommendedName>
        <fullName evidence="11">DNA primase small subunit PriS</fullName>
        <ecNumber evidence="11">2.7.7.-</ecNumber>
    </recommendedName>
</protein>
<gene>
    <name evidence="11 14" type="primary">priS</name>
    <name evidence="14" type="ORF">HWN36_09465</name>
</gene>
<evidence type="ECO:0000256" key="1">
    <source>
        <dbReference type="ARBA" id="ARBA00009762"/>
    </source>
</evidence>
<dbReference type="InterPro" id="IPR023639">
    <property type="entry name" value="DNA_primase_ssu_PriS"/>
</dbReference>
<keyword evidence="7 11" id="KW-0479">Metal-binding</keyword>
<evidence type="ECO:0000256" key="8">
    <source>
        <dbReference type="ARBA" id="ARBA00022842"/>
    </source>
</evidence>
<evidence type="ECO:0000256" key="7">
    <source>
        <dbReference type="ARBA" id="ARBA00022723"/>
    </source>
</evidence>
<evidence type="ECO:0000256" key="3">
    <source>
        <dbReference type="ARBA" id="ARBA00022515"/>
    </source>
</evidence>
<keyword evidence="3 11" id="KW-0639">Primosome</keyword>
<dbReference type="GO" id="GO:0003899">
    <property type="term" value="F:DNA-directed RNA polymerase activity"/>
    <property type="evidence" value="ECO:0007669"/>
    <property type="project" value="UniProtKB-UniRule"/>
</dbReference>
<proteinExistence type="inferred from homology"/>
<keyword evidence="4 11" id="KW-0808">Transferase</keyword>
<evidence type="ECO:0000256" key="11">
    <source>
        <dbReference type="HAMAP-Rule" id="MF_00700"/>
    </source>
</evidence>
<dbReference type="SUPFAM" id="SSF56747">
    <property type="entry name" value="Prim-pol domain"/>
    <property type="match status" value="1"/>
</dbReference>
<accession>A0A7K4HQJ7</accession>
<dbReference type="RefSeq" id="WP_176789105.1">
    <property type="nucleotide sequence ID" value="NZ_JABXWR010000001.1"/>
</dbReference>
<evidence type="ECO:0000313" key="14">
    <source>
        <dbReference type="EMBL" id="NVO67526.1"/>
    </source>
</evidence>
<dbReference type="Gene3D" id="3.90.920.10">
    <property type="entry name" value="DNA primase, PRIM domain"/>
    <property type="match status" value="1"/>
</dbReference>
<dbReference type="GO" id="GO:0046872">
    <property type="term" value="F:metal ion binding"/>
    <property type="evidence" value="ECO:0007669"/>
    <property type="project" value="UniProtKB-KW"/>
</dbReference>
<keyword evidence="5 11" id="KW-0548">Nucleotidyltransferase</keyword>